<evidence type="ECO:0000256" key="4">
    <source>
        <dbReference type="ARBA" id="ARBA00022862"/>
    </source>
</evidence>
<comment type="catalytic activity">
    <reaction evidence="11">
        <text>a hydroperoxide + [thioredoxin]-dithiol = an alcohol + [thioredoxin]-disulfide + H2O</text>
        <dbReference type="Rhea" id="RHEA:62620"/>
        <dbReference type="Rhea" id="RHEA-COMP:10698"/>
        <dbReference type="Rhea" id="RHEA-COMP:10700"/>
        <dbReference type="ChEBI" id="CHEBI:15377"/>
        <dbReference type="ChEBI" id="CHEBI:29950"/>
        <dbReference type="ChEBI" id="CHEBI:30879"/>
        <dbReference type="ChEBI" id="CHEBI:35924"/>
        <dbReference type="ChEBI" id="CHEBI:50058"/>
        <dbReference type="EC" id="1.11.1.24"/>
    </reaction>
</comment>
<comment type="function">
    <text evidence="1">Thiol-specific peroxidase that catalyzes the reduction of hydrogen peroxide and organic hydroperoxides to water and alcohols, respectively. Plays a role in cell protection against oxidative stress by detoxifying peroxides and as sensor of hydrogen peroxide-mediated signaling events.</text>
</comment>
<dbReference type="GO" id="GO:0045454">
    <property type="term" value="P:cell redox homeostasis"/>
    <property type="evidence" value="ECO:0007669"/>
    <property type="project" value="TreeGrafter"/>
</dbReference>
<dbReference type="EC" id="1.11.1.24" evidence="2"/>
<proteinExistence type="inferred from homology"/>
<dbReference type="EMBL" id="OBEN01000002">
    <property type="protein sequence ID" value="SNZ13190.1"/>
    <property type="molecule type" value="Genomic_DNA"/>
</dbReference>
<keyword evidence="7" id="KW-0676">Redox-active center</keyword>
<dbReference type="InterPro" id="IPR050924">
    <property type="entry name" value="Peroxiredoxin_BCP/PrxQ"/>
</dbReference>
<dbReference type="InterPro" id="IPR000866">
    <property type="entry name" value="AhpC/TSA"/>
</dbReference>
<evidence type="ECO:0000256" key="1">
    <source>
        <dbReference type="ARBA" id="ARBA00003330"/>
    </source>
</evidence>
<evidence type="ECO:0000256" key="9">
    <source>
        <dbReference type="ARBA" id="ARBA00038489"/>
    </source>
</evidence>
<dbReference type="OrthoDB" id="9812811at2"/>
<comment type="similarity">
    <text evidence="9">Belongs to the peroxiredoxin family. BCP/PrxQ subfamily.</text>
</comment>
<keyword evidence="3" id="KW-0575">Peroxidase</keyword>
<dbReference type="Gene3D" id="3.40.30.10">
    <property type="entry name" value="Glutaredoxin"/>
    <property type="match status" value="1"/>
</dbReference>
<evidence type="ECO:0000256" key="3">
    <source>
        <dbReference type="ARBA" id="ARBA00022559"/>
    </source>
</evidence>
<organism evidence="13 14">
    <name type="scientific">Hydrogenobacter hydrogenophilus</name>
    <dbReference type="NCBI Taxonomy" id="35835"/>
    <lineage>
        <taxon>Bacteria</taxon>
        <taxon>Pseudomonadati</taxon>
        <taxon>Aquificota</taxon>
        <taxon>Aquificia</taxon>
        <taxon>Aquificales</taxon>
        <taxon>Aquificaceae</taxon>
        <taxon>Hydrogenobacter</taxon>
    </lineage>
</organism>
<evidence type="ECO:0000256" key="10">
    <source>
        <dbReference type="ARBA" id="ARBA00042639"/>
    </source>
</evidence>
<dbReference type="PANTHER" id="PTHR42801">
    <property type="entry name" value="THIOREDOXIN-DEPENDENT PEROXIDE REDUCTASE"/>
    <property type="match status" value="1"/>
</dbReference>
<protein>
    <recommendedName>
        <fullName evidence="2">thioredoxin-dependent peroxiredoxin</fullName>
        <ecNumber evidence="2">1.11.1.24</ecNumber>
    </recommendedName>
    <alternativeName>
        <fullName evidence="8">Thioredoxin peroxidase</fullName>
    </alternativeName>
    <alternativeName>
        <fullName evidence="10">Thioredoxin-dependent peroxiredoxin Bcp</fullName>
    </alternativeName>
</protein>
<evidence type="ECO:0000256" key="2">
    <source>
        <dbReference type="ARBA" id="ARBA00013017"/>
    </source>
</evidence>
<dbReference type="SUPFAM" id="SSF52833">
    <property type="entry name" value="Thioredoxin-like"/>
    <property type="match status" value="1"/>
</dbReference>
<dbReference type="CDD" id="cd03017">
    <property type="entry name" value="PRX_BCP"/>
    <property type="match status" value="1"/>
</dbReference>
<dbReference type="InterPro" id="IPR036249">
    <property type="entry name" value="Thioredoxin-like_sf"/>
</dbReference>
<gene>
    <name evidence="13" type="ORF">SAMN06265353_0652</name>
</gene>
<keyword evidence="4" id="KW-0049">Antioxidant</keyword>
<dbReference type="RefSeq" id="WP_096601064.1">
    <property type="nucleotide sequence ID" value="NZ_OBEN01000002.1"/>
</dbReference>
<dbReference type="Pfam" id="PF00578">
    <property type="entry name" value="AhpC-TSA"/>
    <property type="match status" value="1"/>
</dbReference>
<evidence type="ECO:0000256" key="5">
    <source>
        <dbReference type="ARBA" id="ARBA00023002"/>
    </source>
</evidence>
<evidence type="ECO:0000313" key="13">
    <source>
        <dbReference type="EMBL" id="SNZ13190.1"/>
    </source>
</evidence>
<evidence type="ECO:0000256" key="8">
    <source>
        <dbReference type="ARBA" id="ARBA00032824"/>
    </source>
</evidence>
<evidence type="ECO:0000256" key="6">
    <source>
        <dbReference type="ARBA" id="ARBA00023157"/>
    </source>
</evidence>
<name>A0A285NUP4_9AQUI</name>
<evidence type="ECO:0000256" key="7">
    <source>
        <dbReference type="ARBA" id="ARBA00023284"/>
    </source>
</evidence>
<keyword evidence="5" id="KW-0560">Oxidoreductase</keyword>
<keyword evidence="14" id="KW-1185">Reference proteome</keyword>
<evidence type="ECO:0000256" key="11">
    <source>
        <dbReference type="ARBA" id="ARBA00049091"/>
    </source>
</evidence>
<sequence length="165" mass="18474">MKSFILSLLSFLGIASTGKPIKEGQPAYKFALYSDAGKIERLENYIGKWVVLYFYPKADTPGCTTQAKEYTKLMPAFEKANTKVFGISTDSLEAIRKFKEKYQLRVTFLSDPKGQVARAYGITVIAGFCSRDTIIVNPQGIVEKIYRGVDPASDPHQVLQYITSR</sequence>
<dbReference type="InterPro" id="IPR013766">
    <property type="entry name" value="Thioredoxin_domain"/>
</dbReference>
<keyword evidence="6" id="KW-1015">Disulfide bond</keyword>
<dbReference type="Proteomes" id="UP000218627">
    <property type="component" value="Unassembled WGS sequence"/>
</dbReference>
<evidence type="ECO:0000313" key="14">
    <source>
        <dbReference type="Proteomes" id="UP000218627"/>
    </source>
</evidence>
<dbReference type="GO" id="GO:0034599">
    <property type="term" value="P:cellular response to oxidative stress"/>
    <property type="evidence" value="ECO:0007669"/>
    <property type="project" value="TreeGrafter"/>
</dbReference>
<reference evidence="14" key="1">
    <citation type="submission" date="2017-09" db="EMBL/GenBank/DDBJ databases">
        <authorList>
            <person name="Varghese N."/>
            <person name="Submissions S."/>
        </authorList>
    </citation>
    <scope>NUCLEOTIDE SEQUENCE [LARGE SCALE GENOMIC DNA]</scope>
    <source>
        <strain evidence="14">DSM 2913</strain>
    </source>
</reference>
<dbReference type="GO" id="GO:0005737">
    <property type="term" value="C:cytoplasm"/>
    <property type="evidence" value="ECO:0007669"/>
    <property type="project" value="TreeGrafter"/>
</dbReference>
<feature type="domain" description="Thioredoxin" evidence="12">
    <location>
        <begin position="21"/>
        <end position="164"/>
    </location>
</feature>
<dbReference type="PROSITE" id="PS51352">
    <property type="entry name" value="THIOREDOXIN_2"/>
    <property type="match status" value="1"/>
</dbReference>
<dbReference type="PANTHER" id="PTHR42801:SF4">
    <property type="entry name" value="AHPC_TSA FAMILY PROTEIN"/>
    <property type="match status" value="1"/>
</dbReference>
<dbReference type="GO" id="GO:0008379">
    <property type="term" value="F:thioredoxin peroxidase activity"/>
    <property type="evidence" value="ECO:0007669"/>
    <property type="project" value="TreeGrafter"/>
</dbReference>
<dbReference type="AlphaFoldDB" id="A0A285NUP4"/>
<evidence type="ECO:0000259" key="12">
    <source>
        <dbReference type="PROSITE" id="PS51352"/>
    </source>
</evidence>
<accession>A0A285NUP4</accession>